<dbReference type="SMART" id="SM00028">
    <property type="entry name" value="TPR"/>
    <property type="match status" value="4"/>
</dbReference>
<feature type="domain" description="Glycosyltransferase 2-like prokaryotic type" evidence="1">
    <location>
        <begin position="9"/>
        <end position="279"/>
    </location>
</feature>
<organism evidence="2 3">
    <name type="scientific">Shinella yambaruensis</name>
    <dbReference type="NCBI Taxonomy" id="415996"/>
    <lineage>
        <taxon>Bacteria</taxon>
        <taxon>Pseudomonadati</taxon>
        <taxon>Pseudomonadota</taxon>
        <taxon>Alphaproteobacteria</taxon>
        <taxon>Hyphomicrobiales</taxon>
        <taxon>Rhizobiaceae</taxon>
        <taxon>Shinella</taxon>
    </lineage>
</organism>
<dbReference type="SUPFAM" id="SSF48452">
    <property type="entry name" value="TPR-like"/>
    <property type="match status" value="1"/>
</dbReference>
<dbReference type="Proteomes" id="UP001156702">
    <property type="component" value="Unassembled WGS sequence"/>
</dbReference>
<dbReference type="SUPFAM" id="SSF53448">
    <property type="entry name" value="Nucleotide-diphospho-sugar transferases"/>
    <property type="match status" value="1"/>
</dbReference>
<comment type="caution">
    <text evidence="2">The sequence shown here is derived from an EMBL/GenBank/DDBJ whole genome shotgun (WGS) entry which is preliminary data.</text>
</comment>
<dbReference type="InterPro" id="IPR019734">
    <property type="entry name" value="TPR_rpt"/>
</dbReference>
<dbReference type="EMBL" id="BSOP01000001">
    <property type="protein sequence ID" value="GLR48857.1"/>
    <property type="molecule type" value="Genomic_DNA"/>
</dbReference>
<dbReference type="InterPro" id="IPR011990">
    <property type="entry name" value="TPR-like_helical_dom_sf"/>
</dbReference>
<keyword evidence="3" id="KW-1185">Reference proteome</keyword>
<evidence type="ECO:0000313" key="2">
    <source>
        <dbReference type="EMBL" id="GLR48857.1"/>
    </source>
</evidence>
<dbReference type="Gene3D" id="1.25.40.10">
    <property type="entry name" value="Tetratricopeptide repeat domain"/>
    <property type="match status" value="1"/>
</dbReference>
<dbReference type="Gene3D" id="3.90.550.10">
    <property type="entry name" value="Spore Coat Polysaccharide Biosynthesis Protein SpsA, Chain A"/>
    <property type="match status" value="1"/>
</dbReference>
<protein>
    <recommendedName>
        <fullName evidence="1">Glycosyltransferase 2-like prokaryotic type domain-containing protein</fullName>
    </recommendedName>
</protein>
<name>A0ABQ5ZAD2_9HYPH</name>
<dbReference type="InterPro" id="IPR019290">
    <property type="entry name" value="GlycosylTrfase-like_prok"/>
</dbReference>
<evidence type="ECO:0000259" key="1">
    <source>
        <dbReference type="Pfam" id="PF10111"/>
    </source>
</evidence>
<proteinExistence type="predicted"/>
<accession>A0ABQ5ZAD2</accession>
<dbReference type="InterPro" id="IPR029044">
    <property type="entry name" value="Nucleotide-diphossugar_trans"/>
</dbReference>
<evidence type="ECO:0000313" key="3">
    <source>
        <dbReference type="Proteomes" id="UP001156702"/>
    </source>
</evidence>
<sequence length="895" mass="98484">MSEAPVITAVIPVRLSVDRLYDEPERIARIIATLPGGYVPLVVDYGTAAERAGELRALADATGTRLVRVETGDEPFSVGHARDIGTQHAETPLILYHDIDFLMSPRGYERVLEETRLRGMPGNAYTFFALPGAYMTEDFTRRYLALFAQGEAAFADTLLHDGVMRDDRTVYQNHTYAISAIVASRYHLLAIGGHDKSFVGHGAEDFELLHRLASYGPKGPRTGNYYLNTRRNAILRYEGFRAYFALYGIDVFQRGLQMAHLWHPQREDASYVTPMVENQERVSGIMEAYDAGTSWLLPMEDPHSGEKTLVLADAHAPALRALRHAFPAFGRYRIRPEGDFADSDALVRALDEEGFTRALFLDPHGDDHRCSLYEGLKAAGRRLVVAGRGGLPDSWFFDPEGFLAGSPSDQAARWDRPLDDAARRRVLDWLADNGPAPMEDGAPAGAALADRLGLGGRRMVLMDLQGPQDGAARAFGDWIAHLAQALDPQAFVVVAKRPPGAAGPEIANVVFVDDAPVADLIELAASVVVLNSDLGLVALAQGKPVICCGKAFYAQPGLARAVSGRQELVAAVGEASVPDAEKRLRFLRFLLEEFYSFGISDRVARGEGGAENAEAPAPGTRILFSVLRGLTAAPIVLGTVPRNVSLKAPLYFSFGGREAVQEETSAIGTLIRMAGAACEREDYDEAFRLFTTANRRQPANGKLSRAMAEMGRAAHAAGRREEAARLFETARGWVPDDRAAARTVIDLAKGLRADGQYEEADRLFEIAHGWLPEDRNLHKLLLETGVQRHGGPFVDMMIMPAAKLGEQARKAFAAGDYRQATQLFEALRTREPDEVEHLRCLAECYLKRGARSLALECLEEALKRLPGNRRLMRRRRYAKLPQWLHPLFPGKPFLP</sequence>
<dbReference type="RefSeq" id="WP_245081850.1">
    <property type="nucleotide sequence ID" value="NZ_BSOP01000001.1"/>
</dbReference>
<dbReference type="Pfam" id="PF14559">
    <property type="entry name" value="TPR_19"/>
    <property type="match status" value="2"/>
</dbReference>
<dbReference type="Pfam" id="PF10111">
    <property type="entry name" value="Glyco_tranf_2_2"/>
    <property type="match status" value="1"/>
</dbReference>
<dbReference type="InterPro" id="IPR007833">
    <property type="entry name" value="Capsule_polysaccharide_synth"/>
</dbReference>
<reference evidence="3" key="1">
    <citation type="journal article" date="2019" name="Int. J. Syst. Evol. Microbiol.">
        <title>The Global Catalogue of Microorganisms (GCM) 10K type strain sequencing project: providing services to taxonomists for standard genome sequencing and annotation.</title>
        <authorList>
            <consortium name="The Broad Institute Genomics Platform"/>
            <consortium name="The Broad Institute Genome Sequencing Center for Infectious Disease"/>
            <person name="Wu L."/>
            <person name="Ma J."/>
        </authorList>
    </citation>
    <scope>NUCLEOTIDE SEQUENCE [LARGE SCALE GENOMIC DNA]</scope>
    <source>
        <strain evidence="3">NBRC 102122</strain>
    </source>
</reference>
<gene>
    <name evidence="2" type="ORF">GCM10007923_00610</name>
</gene>
<dbReference type="Pfam" id="PF05159">
    <property type="entry name" value="Capsule_synth"/>
    <property type="match status" value="1"/>
</dbReference>